<evidence type="ECO:0000256" key="5">
    <source>
        <dbReference type="ARBA" id="ARBA00022475"/>
    </source>
</evidence>
<feature type="region of interest" description="Disordered" evidence="8">
    <location>
        <begin position="156"/>
        <end position="177"/>
    </location>
</feature>
<dbReference type="GO" id="GO:0009734">
    <property type="term" value="P:auxin-activated signaling pathway"/>
    <property type="evidence" value="ECO:0007669"/>
    <property type="project" value="UniProtKB-KW"/>
</dbReference>
<dbReference type="GO" id="GO:0005886">
    <property type="term" value="C:plasma membrane"/>
    <property type="evidence" value="ECO:0007669"/>
    <property type="project" value="UniProtKB-SubCell"/>
</dbReference>
<dbReference type="InterPro" id="IPR039621">
    <property type="entry name" value="BG1-like"/>
</dbReference>
<keyword evidence="4" id="KW-0813">Transport</keyword>
<dbReference type="PANTHER" id="PTHR33541">
    <property type="entry name" value="PROTEIN BIG GRAIN 1-LIKE A-RELATED"/>
    <property type="match status" value="1"/>
</dbReference>
<keyword evidence="7" id="KW-0927">Auxin signaling pathway</keyword>
<feature type="compositionally biased region" description="Basic residues" evidence="8">
    <location>
        <begin position="112"/>
        <end position="121"/>
    </location>
</feature>
<keyword evidence="10" id="KW-1185">Reference proteome</keyword>
<keyword evidence="5" id="KW-1003">Cell membrane</keyword>
<comment type="function">
    <text evidence="1">Involved in auxin transport. Regulator of the auxin signaling pathway.</text>
</comment>
<keyword evidence="6" id="KW-0472">Membrane</keyword>
<evidence type="ECO:0000256" key="8">
    <source>
        <dbReference type="SAM" id="MobiDB-lite"/>
    </source>
</evidence>
<feature type="compositionally biased region" description="Low complexity" evidence="8">
    <location>
        <begin position="156"/>
        <end position="171"/>
    </location>
</feature>
<evidence type="ECO:0000313" key="9">
    <source>
        <dbReference type="EMBL" id="KZV44374.1"/>
    </source>
</evidence>
<sequence>MSIAAGLSSSESCRNPFQWRNHSGELDVFEAARYFSGCINENLSNVYAAKYDQYFTRNSTGMSLGMPKRSSSIPPDHSLEKQIMKENKKYKQPSSPGARLASCLNSLFNQKSLKKKKKPRSGGKINELEDENPGGGLRRKRRSSLVHFPVTNAASISGPDWRSSSSSVSNSGFTIRRANTPTKSCKHLVIKSEFLRPGAAKNEQKNAKPSSDYAWIDERFSFRNGIAEKTSTNGSGFEFSGHGERFPTTWGFLDSSSEGREISKDDHGADSDSSSDLFDLPNYGSNFCSRTGLPVYETTRLDLIRL</sequence>
<dbReference type="AlphaFoldDB" id="A0A2Z7CIL4"/>
<evidence type="ECO:0000256" key="4">
    <source>
        <dbReference type="ARBA" id="ARBA00022448"/>
    </source>
</evidence>
<reference evidence="9 10" key="1">
    <citation type="journal article" date="2015" name="Proc. Natl. Acad. Sci. U.S.A.">
        <title>The resurrection genome of Boea hygrometrica: A blueprint for survival of dehydration.</title>
        <authorList>
            <person name="Xiao L."/>
            <person name="Yang G."/>
            <person name="Zhang L."/>
            <person name="Yang X."/>
            <person name="Zhao S."/>
            <person name="Ji Z."/>
            <person name="Zhou Q."/>
            <person name="Hu M."/>
            <person name="Wang Y."/>
            <person name="Chen M."/>
            <person name="Xu Y."/>
            <person name="Jin H."/>
            <person name="Xiao X."/>
            <person name="Hu G."/>
            <person name="Bao F."/>
            <person name="Hu Y."/>
            <person name="Wan P."/>
            <person name="Li L."/>
            <person name="Deng X."/>
            <person name="Kuang T."/>
            <person name="Xiang C."/>
            <person name="Zhu J.K."/>
            <person name="Oliver M.J."/>
            <person name="He Y."/>
        </authorList>
    </citation>
    <scope>NUCLEOTIDE SEQUENCE [LARGE SCALE GENOMIC DNA]</scope>
    <source>
        <strain evidence="10">cv. XS01</strain>
    </source>
</reference>
<comment type="similarity">
    <text evidence="3">Belongs to the BIG GRAIN 1 (BG1) plant protein family.</text>
</comment>
<dbReference type="EMBL" id="KQ997028">
    <property type="protein sequence ID" value="KZV44374.1"/>
    <property type="molecule type" value="Genomic_DNA"/>
</dbReference>
<evidence type="ECO:0000256" key="2">
    <source>
        <dbReference type="ARBA" id="ARBA00004236"/>
    </source>
</evidence>
<name>A0A2Z7CIL4_9LAMI</name>
<protein>
    <recommendedName>
        <fullName evidence="11">Protein BIG GRAIN 1-like E</fullName>
    </recommendedName>
</protein>
<evidence type="ECO:0000256" key="7">
    <source>
        <dbReference type="ARBA" id="ARBA00023294"/>
    </source>
</evidence>
<dbReference type="Proteomes" id="UP000250235">
    <property type="component" value="Unassembled WGS sequence"/>
</dbReference>
<evidence type="ECO:0000256" key="3">
    <source>
        <dbReference type="ARBA" id="ARBA00010067"/>
    </source>
</evidence>
<evidence type="ECO:0000256" key="1">
    <source>
        <dbReference type="ARBA" id="ARBA00002281"/>
    </source>
</evidence>
<evidence type="ECO:0008006" key="11">
    <source>
        <dbReference type="Google" id="ProtNLM"/>
    </source>
</evidence>
<evidence type="ECO:0000313" key="10">
    <source>
        <dbReference type="Proteomes" id="UP000250235"/>
    </source>
</evidence>
<proteinExistence type="inferred from homology"/>
<accession>A0A2Z7CIL4</accession>
<evidence type="ECO:0000256" key="6">
    <source>
        <dbReference type="ARBA" id="ARBA00023136"/>
    </source>
</evidence>
<feature type="region of interest" description="Disordered" evidence="8">
    <location>
        <begin position="112"/>
        <end position="144"/>
    </location>
</feature>
<comment type="subcellular location">
    <subcellularLocation>
        <location evidence="2">Cell membrane</location>
    </subcellularLocation>
</comment>
<gene>
    <name evidence="9" type="ORF">F511_18070</name>
</gene>
<organism evidence="9 10">
    <name type="scientific">Dorcoceras hygrometricum</name>
    <dbReference type="NCBI Taxonomy" id="472368"/>
    <lineage>
        <taxon>Eukaryota</taxon>
        <taxon>Viridiplantae</taxon>
        <taxon>Streptophyta</taxon>
        <taxon>Embryophyta</taxon>
        <taxon>Tracheophyta</taxon>
        <taxon>Spermatophyta</taxon>
        <taxon>Magnoliopsida</taxon>
        <taxon>eudicotyledons</taxon>
        <taxon>Gunneridae</taxon>
        <taxon>Pentapetalae</taxon>
        <taxon>asterids</taxon>
        <taxon>lamiids</taxon>
        <taxon>Lamiales</taxon>
        <taxon>Gesneriaceae</taxon>
        <taxon>Didymocarpoideae</taxon>
        <taxon>Trichosporeae</taxon>
        <taxon>Loxocarpinae</taxon>
        <taxon>Dorcoceras</taxon>
    </lineage>
</organism>
<dbReference type="PANTHER" id="PTHR33541:SF11">
    <property type="entry name" value="PROTEIN BIG GRAIN 1-LIKE E"/>
    <property type="match status" value="1"/>
</dbReference>
<dbReference type="OrthoDB" id="1871242at2759"/>